<dbReference type="InterPro" id="IPR053264">
    <property type="entry name" value="Lipoate-ligase_2_inactive"/>
</dbReference>
<comment type="caution">
    <text evidence="2">The sequence shown here is derived from an EMBL/GenBank/DDBJ whole genome shotgun (WGS) entry which is preliminary data.</text>
</comment>
<protein>
    <submittedName>
        <fullName evidence="2">Biotin/lipoate A/B protein ligase</fullName>
    </submittedName>
</protein>
<dbReference type="GO" id="GO:0016874">
    <property type="term" value="F:ligase activity"/>
    <property type="evidence" value="ECO:0007669"/>
    <property type="project" value="UniProtKB-KW"/>
</dbReference>
<feature type="domain" description="BPL/LPL catalytic" evidence="1">
    <location>
        <begin position="31"/>
        <end position="215"/>
    </location>
</feature>
<dbReference type="AlphaFoldDB" id="A0A090MAS0"/>
<dbReference type="KEGG" id="ota:OT_ostta09g04110"/>
<sequence length="259" mass="29397">MSRRILHVVRARGASVARALRLEEGLFRHVDLARSEWLTLVDGVDRETVVLGTSSDVQRLVDENERTRRRCGLVRRFSGGGTVLCDANTLLIGMVMRNGGSLVLGGDETTRAYPRDVMRATGDAVYGEVFDRCGTFATRENDYVFGEAKFGGNAQAMTRGRFLHHTSFLYDYDARAMASVLKTPERAPEYRRGRSHGEFVTRLRERGYGRDEVFARVRWAMERLGYELVDVDLEDAERVVEDAVRREGKKRWDTVKVLG</sequence>
<dbReference type="Gene3D" id="3.30.930.10">
    <property type="entry name" value="Bira Bifunctional Protein, Domain 2"/>
    <property type="match status" value="1"/>
</dbReference>
<dbReference type="InParanoid" id="A0A090MAS0"/>
<evidence type="ECO:0000259" key="1">
    <source>
        <dbReference type="PROSITE" id="PS51733"/>
    </source>
</evidence>
<dbReference type="STRING" id="70448.A0A090MAS0"/>
<dbReference type="RefSeq" id="XP_022839708.1">
    <property type="nucleotide sequence ID" value="XM_022983445.1"/>
</dbReference>
<dbReference type="PANTHER" id="PTHR43506">
    <property type="entry name" value="BIOTIN/LIPOATE A/B PROTEIN LIGASE FAMILY"/>
    <property type="match status" value="1"/>
</dbReference>
<keyword evidence="3" id="KW-1185">Reference proteome</keyword>
<dbReference type="InterPro" id="IPR004143">
    <property type="entry name" value="BPL_LPL_catalytic"/>
</dbReference>
<proteinExistence type="predicted"/>
<evidence type="ECO:0000313" key="3">
    <source>
        <dbReference type="Proteomes" id="UP000009170"/>
    </source>
</evidence>
<dbReference type="GeneID" id="34946162"/>
<dbReference type="PROSITE" id="PS51733">
    <property type="entry name" value="BPL_LPL_CATALYTIC"/>
    <property type="match status" value="1"/>
</dbReference>
<dbReference type="Proteomes" id="UP000009170">
    <property type="component" value="Unassembled WGS sequence"/>
</dbReference>
<name>A0A090MAS0_OSTTA</name>
<accession>A0A090MAS0</accession>
<dbReference type="SUPFAM" id="SSF55681">
    <property type="entry name" value="Class II aaRS and biotin synthetases"/>
    <property type="match status" value="1"/>
</dbReference>
<dbReference type="EMBL" id="CAID01000009">
    <property type="protein sequence ID" value="CEF99214.1"/>
    <property type="molecule type" value="Genomic_DNA"/>
</dbReference>
<gene>
    <name evidence="2" type="ORF">OT_ostta09g04110</name>
</gene>
<reference evidence="3" key="1">
    <citation type="journal article" date="2006" name="Proc. Natl. Acad. Sci. U.S.A.">
        <title>Genome analysis of the smallest free-living eukaryote Ostreococcus tauri unveils many unique features.</title>
        <authorList>
            <person name="Derelle E."/>
            <person name="Ferraz C."/>
            <person name="Rombauts S."/>
            <person name="Rouze P."/>
            <person name="Worden A.Z."/>
            <person name="Robbens S."/>
            <person name="Partensky F."/>
            <person name="Degroeve S."/>
            <person name="Echeynie S."/>
            <person name="Cooke R."/>
            <person name="Saeys Y."/>
            <person name="Wuyts J."/>
            <person name="Jabbari K."/>
            <person name="Bowler C."/>
            <person name="Panaud O."/>
            <person name="Piegu B."/>
            <person name="Ball S.G."/>
            <person name="Ral J.-P."/>
            <person name="Bouget F.-Y."/>
            <person name="Piganeau G."/>
            <person name="De Baets B."/>
            <person name="Picard A."/>
            <person name="Delseny M."/>
            <person name="Demaille J."/>
            <person name="Van de Peer Y."/>
            <person name="Moreau H."/>
        </authorList>
    </citation>
    <scope>NUCLEOTIDE SEQUENCE [LARGE SCALE GENOMIC DNA]</scope>
    <source>
        <strain evidence="3">OTTH 0595 / CCAP 157/2 / RCC745</strain>
    </source>
</reference>
<dbReference type="PANTHER" id="PTHR43506:SF1">
    <property type="entry name" value="BPL_LPL CATALYTIC DOMAIN-CONTAINING PROTEIN"/>
    <property type="match status" value="1"/>
</dbReference>
<organism evidence="2 3">
    <name type="scientific">Ostreococcus tauri</name>
    <name type="common">Marine green alga</name>
    <dbReference type="NCBI Taxonomy" id="70448"/>
    <lineage>
        <taxon>Eukaryota</taxon>
        <taxon>Viridiplantae</taxon>
        <taxon>Chlorophyta</taxon>
        <taxon>Mamiellophyceae</taxon>
        <taxon>Mamiellales</taxon>
        <taxon>Bathycoccaceae</taxon>
        <taxon>Ostreococcus</taxon>
    </lineage>
</organism>
<evidence type="ECO:0000313" key="2">
    <source>
        <dbReference type="EMBL" id="CEF99214.1"/>
    </source>
</evidence>
<dbReference type="FunCoup" id="A0A090MAS0">
    <property type="interactions" value="133"/>
</dbReference>
<keyword evidence="2" id="KW-0436">Ligase</keyword>
<reference evidence="2 3" key="2">
    <citation type="journal article" date="2014" name="BMC Genomics">
        <title>An improved genome of the model marine alga Ostreococcus tauri unfolds by assessing Illumina de novo assemblies.</title>
        <authorList>
            <person name="Blanc-Mathieu R."/>
            <person name="Verhelst B."/>
            <person name="Derelle E."/>
            <person name="Rombauts S."/>
            <person name="Bouget F.Y."/>
            <person name="Carre I."/>
            <person name="Chateau A."/>
            <person name="Eyre-Walker A."/>
            <person name="Grimsley N."/>
            <person name="Moreau H."/>
            <person name="Piegu B."/>
            <person name="Rivals E."/>
            <person name="Schackwitz W."/>
            <person name="Van de Peer Y."/>
            <person name="Piganeau G."/>
        </authorList>
    </citation>
    <scope>NUCLEOTIDE SEQUENCE [LARGE SCALE GENOMIC DNA]</scope>
    <source>
        <strain evidence="3">OTTH 0595 / CCAP 157/2 / RCC745</strain>
    </source>
</reference>
<dbReference type="OrthoDB" id="201621at2759"/>
<dbReference type="InterPro" id="IPR045864">
    <property type="entry name" value="aa-tRNA-synth_II/BPL/LPL"/>
</dbReference>
<dbReference type="Pfam" id="PF21948">
    <property type="entry name" value="LplA-B_cat"/>
    <property type="match status" value="1"/>
</dbReference>